<dbReference type="PANTHER" id="PTHR38038">
    <property type="entry name" value="PENICILLIN-BINDING PROTEIN ACTIVATOR LPOA"/>
    <property type="match status" value="1"/>
</dbReference>
<evidence type="ECO:0000256" key="1">
    <source>
        <dbReference type="ARBA" id="ARBA00023136"/>
    </source>
</evidence>
<dbReference type="Gene3D" id="3.40.50.2300">
    <property type="match status" value="3"/>
</dbReference>
<feature type="signal peptide" evidence="2">
    <location>
        <begin position="1"/>
        <end position="25"/>
    </location>
</feature>
<evidence type="ECO:0000256" key="2">
    <source>
        <dbReference type="SAM" id="SignalP"/>
    </source>
</evidence>
<dbReference type="RefSeq" id="WP_038259592.1">
    <property type="nucleotide sequence ID" value="NZ_CAWLVK010000009.1"/>
</dbReference>
<evidence type="ECO:0000313" key="4">
    <source>
        <dbReference type="Proteomes" id="UP000019197"/>
    </source>
</evidence>
<dbReference type="InterPro" id="IPR007443">
    <property type="entry name" value="LpoA"/>
</dbReference>
<comment type="caution">
    <text evidence="3">The sequence shown here is derived from an EMBL/GenBank/DDBJ whole genome shotgun (WGS) entry which is preliminary data.</text>
</comment>
<dbReference type="InterPro" id="IPR028082">
    <property type="entry name" value="Peripla_BP_I"/>
</dbReference>
<reference evidence="3 4" key="1">
    <citation type="submission" date="2013-11" db="EMBL/GenBank/DDBJ databases">
        <title>Draft genome sequence and annotation of the entomopathogenic bacterium, Xenorhabdus cabanillasi strain JM26.</title>
        <authorList>
            <person name="Gualtieri M."/>
            <person name="Ogier J.C."/>
            <person name="Pages S."/>
            <person name="Givaudan A."/>
            <person name="Gaudriault S."/>
        </authorList>
    </citation>
    <scope>NUCLEOTIDE SEQUENCE [LARGE SCALE GENOMIC DNA]</scope>
    <source>
        <strain evidence="3 4">JM26</strain>
    </source>
</reference>
<organism evidence="3 4">
    <name type="scientific">Xenorhabdus cabanillasii JM26</name>
    <dbReference type="NCBI Taxonomy" id="1427517"/>
    <lineage>
        <taxon>Bacteria</taxon>
        <taxon>Pseudomonadati</taxon>
        <taxon>Pseudomonadota</taxon>
        <taxon>Gammaproteobacteria</taxon>
        <taxon>Enterobacterales</taxon>
        <taxon>Morganellaceae</taxon>
        <taxon>Xenorhabdus</taxon>
    </lineage>
</organism>
<dbReference type="GO" id="GO:0031241">
    <property type="term" value="C:periplasmic side of cell outer membrane"/>
    <property type="evidence" value="ECO:0007669"/>
    <property type="project" value="TreeGrafter"/>
</dbReference>
<name>W1IL83_9GAMM</name>
<dbReference type="CDD" id="cd06339">
    <property type="entry name" value="PBP1_YraM_LppC_lipoprotein-like"/>
    <property type="match status" value="1"/>
</dbReference>
<dbReference type="Pfam" id="PF04348">
    <property type="entry name" value="LppC"/>
    <property type="match status" value="2"/>
</dbReference>
<evidence type="ECO:0000313" key="3">
    <source>
        <dbReference type="EMBL" id="CDL79204.1"/>
    </source>
</evidence>
<dbReference type="GO" id="GO:0009252">
    <property type="term" value="P:peptidoglycan biosynthetic process"/>
    <property type="evidence" value="ECO:0007669"/>
    <property type="project" value="TreeGrafter"/>
</dbReference>
<dbReference type="AlphaFoldDB" id="W1IL83"/>
<feature type="chain" id="PRO_5030179134" description="Penicillin-binding protein activator LpoA" evidence="2">
    <location>
        <begin position="26"/>
        <end position="637"/>
    </location>
</feature>
<sequence length="637" mass="68769">MLPSIFVRFKTGLVCSALLTTMIIAGCTTPKPQGQPPSGPQDKISAEINRYQAIIDAADNHPSLDVIRAYIALEPHAVNETARQKNIDDTWQVLTHLTSQQLSELVINANEYALQGWLDLLNAYQTNKQDQDKLRSAIRDWQIRYPDNPAARSLPAALQQILFTPTDRQASIGLFLPLSGQAKAFGEAIRQGFLDAQKGLPQPELPVSANDSANVNSVNTSASDIGDTNNTATGDTIRAVAGTDMANADTENPENNSGDTSTAAQFTISPVPVNDHPVKIYDTSSQPLANLLAQAEQDGVTLVVGPLLKPQVEQLAQINTPLEILALNKPDILQPHSNICYFSLSPEDEAKSAALHIWHQQKHNPLVLVPRTVLGDRVAKAFAAEWQKLGGSNALQQSFGTTTEMRQSMNRGVGIRLSGTPISVSPSSVSTSTPAIDEPQANKNLSVAVTSTSGEQIDAVYIVATADELALIKPMIDMAISSRKKPALYANSRSNKADAGPDFRLEMDGMQFSDVPLLTGTNIPLMKQAANKFGNDYSLMRLYAMGIDAWSLANHFAQLQQGIGFNMNGASGELSITEGCTISRQLPWMQFNNGRIMVESRMTANNPADNTDSTINSTADSVSVQNTNKNIAIQSVQ</sequence>
<dbReference type="OrthoDB" id="6708821at2"/>
<dbReference type="GO" id="GO:0030234">
    <property type="term" value="F:enzyme regulator activity"/>
    <property type="evidence" value="ECO:0007669"/>
    <property type="project" value="TreeGrafter"/>
</dbReference>
<keyword evidence="2" id="KW-0732">Signal</keyword>
<gene>
    <name evidence="3" type="ORF">XCR1_1060055</name>
</gene>
<proteinExistence type="predicted"/>
<accession>W1IL83</accession>
<evidence type="ECO:0008006" key="5">
    <source>
        <dbReference type="Google" id="ProtNLM"/>
    </source>
</evidence>
<dbReference type="SUPFAM" id="SSF53822">
    <property type="entry name" value="Periplasmic binding protein-like I"/>
    <property type="match status" value="1"/>
</dbReference>
<dbReference type="Proteomes" id="UP000019197">
    <property type="component" value="Unassembled WGS sequence"/>
</dbReference>
<dbReference type="PANTHER" id="PTHR38038:SF1">
    <property type="entry name" value="PENICILLIN-BINDING PROTEIN ACTIVATOR LPOA"/>
    <property type="match status" value="1"/>
</dbReference>
<dbReference type="EMBL" id="CBXE010000009">
    <property type="protein sequence ID" value="CDL79204.1"/>
    <property type="molecule type" value="Genomic_DNA"/>
</dbReference>
<keyword evidence="1" id="KW-0472">Membrane</keyword>
<protein>
    <recommendedName>
        <fullName evidence="5">Penicillin-binding protein activator LpoA</fullName>
    </recommendedName>
</protein>
<dbReference type="Gene3D" id="1.25.40.650">
    <property type="match status" value="1"/>
</dbReference>